<dbReference type="AlphaFoldDB" id="I7JIG5"/>
<comment type="similarity">
    <text evidence="1">Belongs to the barstar family.</text>
</comment>
<dbReference type="KEGG" id="teg:KUK_0006"/>
<feature type="domain" description="Barstar (barnase inhibitor)" evidence="2">
    <location>
        <begin position="1"/>
        <end position="81"/>
    </location>
</feature>
<dbReference type="InterPro" id="IPR035905">
    <property type="entry name" value="Barstar-like_sf"/>
</dbReference>
<protein>
    <submittedName>
        <fullName evidence="3">Probable barstar</fullName>
    </submittedName>
</protein>
<dbReference type="RefSeq" id="WP_015555156.1">
    <property type="nucleotide sequence ID" value="NC_021036.1"/>
</dbReference>
<dbReference type="HOGENOM" id="CLU_121832_2_2_4"/>
<dbReference type="InterPro" id="IPR000468">
    <property type="entry name" value="Barstar"/>
</dbReference>
<evidence type="ECO:0000313" key="3">
    <source>
        <dbReference type="EMBL" id="CCG17326.1"/>
    </source>
</evidence>
<dbReference type="Pfam" id="PF01337">
    <property type="entry name" value="Barstar"/>
    <property type="match status" value="1"/>
</dbReference>
<name>I7JIG5_9BURK</name>
<dbReference type="EMBL" id="HE681423">
    <property type="protein sequence ID" value="CCG17326.1"/>
    <property type="molecule type" value="Genomic_DNA"/>
</dbReference>
<dbReference type="OrthoDB" id="5295683at2"/>
<proteinExistence type="inferred from homology"/>
<evidence type="ECO:0000259" key="2">
    <source>
        <dbReference type="Pfam" id="PF01337"/>
    </source>
</evidence>
<dbReference type="Gene3D" id="3.30.370.10">
    <property type="entry name" value="Barstar-like"/>
    <property type="match status" value="1"/>
</dbReference>
<evidence type="ECO:0000256" key="1">
    <source>
        <dbReference type="ARBA" id="ARBA00006845"/>
    </source>
</evidence>
<dbReference type="SUPFAM" id="SSF52038">
    <property type="entry name" value="Barstar-related"/>
    <property type="match status" value="1"/>
</dbReference>
<accession>I7JIG5</accession>
<reference evidence="3" key="1">
    <citation type="journal article" date="2012" name="Vet. Microbiol.">
        <title>Comparative genomic analyses of the Taylorellae.</title>
        <authorList>
            <person name="Hauser H."/>
            <person name="Richter D.C."/>
            <person name="van Tonder A."/>
            <person name="Clark L."/>
            <person name="Preston A."/>
        </authorList>
    </citation>
    <scope>NUCLEOTIDE SEQUENCE</scope>
    <source>
        <strain evidence="3">14/56</strain>
    </source>
</reference>
<organism evidence="3">
    <name type="scientific">Taylorella equigenitalis 14/56</name>
    <dbReference type="NCBI Taxonomy" id="1091497"/>
    <lineage>
        <taxon>Bacteria</taxon>
        <taxon>Pseudomonadati</taxon>
        <taxon>Pseudomonadota</taxon>
        <taxon>Betaproteobacteria</taxon>
        <taxon>Burkholderiales</taxon>
        <taxon>Alcaligenaceae</taxon>
        <taxon>Taylorella</taxon>
    </lineage>
</organism>
<sequence>MQIKKCDLTGIKSTEEAYTRFTDAFKLPSCVGRNLDALYDVLSTEVEGPLEIIWSDLDGSATSMSWDTINSMLEVFRCVENDRDDLNLKISE</sequence>
<gene>
    <name evidence="3" type="ORF">KUK_0006</name>
</gene>